<dbReference type="Proteomes" id="UP000592181">
    <property type="component" value="Unassembled WGS sequence"/>
</dbReference>
<proteinExistence type="predicted"/>
<dbReference type="PANTHER" id="PTHR43393:SF3">
    <property type="entry name" value="LYSINE DECARBOXYLASE-LIKE PROTEIN"/>
    <property type="match status" value="1"/>
</dbReference>
<comment type="caution">
    <text evidence="2">The sequence shown here is derived from an EMBL/GenBank/DDBJ whole genome shotgun (WGS) entry which is preliminary data.</text>
</comment>
<gene>
    <name evidence="2" type="ORF">BJY28_002029</name>
</gene>
<dbReference type="Gene3D" id="3.40.50.450">
    <property type="match status" value="1"/>
</dbReference>
<dbReference type="AlphaFoldDB" id="A0A852X7V5"/>
<protein>
    <submittedName>
        <fullName evidence="2">Putative Rossmann-fold nucleotide-binding protein</fullName>
    </submittedName>
</protein>
<dbReference type="InterPro" id="IPR031100">
    <property type="entry name" value="LOG_fam"/>
</dbReference>
<reference evidence="2 3" key="1">
    <citation type="submission" date="2020-07" db="EMBL/GenBank/DDBJ databases">
        <title>Sequencing the genomes of 1000 actinobacteria strains.</title>
        <authorList>
            <person name="Klenk H.-P."/>
        </authorList>
    </citation>
    <scope>NUCLEOTIDE SEQUENCE [LARGE SCALE GENOMIC DNA]</scope>
    <source>
        <strain evidence="2 3">DSM 24723</strain>
    </source>
</reference>
<keyword evidence="3" id="KW-1185">Reference proteome</keyword>
<dbReference type="EMBL" id="JACBZX010000001">
    <property type="protein sequence ID" value="NYG37560.1"/>
    <property type="molecule type" value="Genomic_DNA"/>
</dbReference>
<accession>A0A852X7V5</accession>
<organism evidence="2 3">
    <name type="scientific">Janibacter alkaliphilus</name>
    <dbReference type="NCBI Taxonomy" id="1069963"/>
    <lineage>
        <taxon>Bacteria</taxon>
        <taxon>Bacillati</taxon>
        <taxon>Actinomycetota</taxon>
        <taxon>Actinomycetes</taxon>
        <taxon>Micrococcales</taxon>
        <taxon>Intrasporangiaceae</taxon>
        <taxon>Janibacter</taxon>
    </lineage>
</organism>
<evidence type="ECO:0000313" key="2">
    <source>
        <dbReference type="EMBL" id="NYG37560.1"/>
    </source>
</evidence>
<evidence type="ECO:0000256" key="1">
    <source>
        <dbReference type="SAM" id="MobiDB-lite"/>
    </source>
</evidence>
<evidence type="ECO:0000313" key="3">
    <source>
        <dbReference type="Proteomes" id="UP000592181"/>
    </source>
</evidence>
<dbReference type="PANTHER" id="PTHR43393">
    <property type="entry name" value="CYTOKININ RIBOSIDE 5'-MONOPHOSPHATE PHOSPHORIBOHYDROLASE"/>
    <property type="match status" value="1"/>
</dbReference>
<dbReference type="Pfam" id="PF03641">
    <property type="entry name" value="Lysine_decarbox"/>
    <property type="match status" value="1"/>
</dbReference>
<dbReference type="Pfam" id="PF18306">
    <property type="entry name" value="LDcluster4"/>
    <property type="match status" value="1"/>
</dbReference>
<dbReference type="SUPFAM" id="SSF102405">
    <property type="entry name" value="MCP/YpsA-like"/>
    <property type="match status" value="1"/>
</dbReference>
<dbReference type="InterPro" id="IPR041164">
    <property type="entry name" value="LDcluster4"/>
</dbReference>
<feature type="region of interest" description="Disordered" evidence="1">
    <location>
        <begin position="1"/>
        <end position="24"/>
    </location>
</feature>
<dbReference type="GO" id="GO:0005829">
    <property type="term" value="C:cytosol"/>
    <property type="evidence" value="ECO:0007669"/>
    <property type="project" value="TreeGrafter"/>
</dbReference>
<name>A0A852X7V5_9MICO</name>
<sequence>MSESELAWLSGDETRPHPAAREVSTPAELRTVLADRRPLRGVRIQDLDLHPYEELLLTRTELTGLVVLGGQVSDRLAAHLRAQGALLFPTDPGAPINPYRSTLYLADELYDGLDEGYPSTPDARAYAWDQESAQHRDVFATLLRAVHDDAITDALTEQLAGRHVVGVMGGHALQRGTDGYAAAARLGHEVAAAGQVVLTGGGPGAMEAANLGAYVGDDDRLAAALAELATVPSFRPSIEAWARAAMTVRAHLREERMRDGTTTARSIGVPTWFYGHEPPNVFCGGIAKYFSNALREDTLLSRCDAGLVVLPGAAGTVQEIFQALTPLYYAEPGAVVPPLVLVGTQHWQHTLPVWPALRALAEDRSVGDALHLVDDVAEAAEIVTG</sequence>
<dbReference type="RefSeq" id="WP_179462908.1">
    <property type="nucleotide sequence ID" value="NZ_JACBZX010000001.1"/>
</dbReference>
<dbReference type="InterPro" id="IPR052341">
    <property type="entry name" value="LOG_family_nucleotidases"/>
</dbReference>